<name>A0ABN7A578_9HEMI</name>
<evidence type="ECO:0000256" key="1">
    <source>
        <dbReference type="SAM" id="MobiDB-lite"/>
    </source>
</evidence>
<organism evidence="3 4">
    <name type="scientific">Nesidiocoris tenuis</name>
    <dbReference type="NCBI Taxonomy" id="355587"/>
    <lineage>
        <taxon>Eukaryota</taxon>
        <taxon>Metazoa</taxon>
        <taxon>Ecdysozoa</taxon>
        <taxon>Arthropoda</taxon>
        <taxon>Hexapoda</taxon>
        <taxon>Insecta</taxon>
        <taxon>Pterygota</taxon>
        <taxon>Neoptera</taxon>
        <taxon>Paraneoptera</taxon>
        <taxon>Hemiptera</taxon>
        <taxon>Heteroptera</taxon>
        <taxon>Panheteroptera</taxon>
        <taxon>Cimicomorpha</taxon>
        <taxon>Miridae</taxon>
        <taxon>Dicyphina</taxon>
        <taxon>Nesidiocoris</taxon>
    </lineage>
</organism>
<feature type="compositionally biased region" description="Basic and acidic residues" evidence="1">
    <location>
        <begin position="104"/>
        <end position="121"/>
    </location>
</feature>
<evidence type="ECO:0000313" key="3">
    <source>
        <dbReference type="EMBL" id="BES87342.1"/>
    </source>
</evidence>
<sequence>MSVSTKLHDIREPVPDKFLAADVLQGLPDSCKPLIMALQNSGALVTFGLVKSTLLQEKSWKSDNGDENKYEECSQLTMYTKGFRKKKYCSRCKQSSHLTSQCRRSSEGHNSHPPRGEKRDGSFSSRSKSKGKPKNKVLFATFGTADVLACMSNDNSWWIDSGSCFHMSGQKKMLHYLSKPETNSQILVTNGQSLNVEAIGSSVVALKNSRHEISDIK</sequence>
<feature type="domain" description="Retrovirus-related Pol polyprotein from transposon TNT 1-94-like beta-barrel" evidence="2">
    <location>
        <begin position="157"/>
        <end position="212"/>
    </location>
</feature>
<dbReference type="EMBL" id="AP028909">
    <property type="protein sequence ID" value="BES87342.1"/>
    <property type="molecule type" value="Genomic_DNA"/>
</dbReference>
<feature type="region of interest" description="Disordered" evidence="1">
    <location>
        <begin position="100"/>
        <end position="132"/>
    </location>
</feature>
<evidence type="ECO:0000313" key="4">
    <source>
        <dbReference type="Proteomes" id="UP001307889"/>
    </source>
</evidence>
<gene>
    <name evidence="3" type="ORF">NTJ_00147</name>
</gene>
<accession>A0ABN7A578</accession>
<evidence type="ECO:0000259" key="2">
    <source>
        <dbReference type="Pfam" id="PF22936"/>
    </source>
</evidence>
<protein>
    <submittedName>
        <fullName evidence="3">ZnF_C2HC</fullName>
    </submittedName>
</protein>
<keyword evidence="4" id="KW-1185">Reference proteome</keyword>
<proteinExistence type="predicted"/>
<dbReference type="Pfam" id="PF22936">
    <property type="entry name" value="Pol_BBD"/>
    <property type="match status" value="1"/>
</dbReference>
<reference evidence="3 4" key="1">
    <citation type="submission" date="2023-09" db="EMBL/GenBank/DDBJ databases">
        <title>Nesidiocoris tenuis whole genome shotgun sequence.</title>
        <authorList>
            <person name="Shibata T."/>
            <person name="Shimoda M."/>
            <person name="Kobayashi T."/>
            <person name="Uehara T."/>
        </authorList>
    </citation>
    <scope>NUCLEOTIDE SEQUENCE [LARGE SCALE GENOMIC DNA]</scope>
    <source>
        <strain evidence="3 4">Japan</strain>
    </source>
</reference>
<dbReference type="InterPro" id="IPR054722">
    <property type="entry name" value="PolX-like_BBD"/>
</dbReference>
<dbReference type="Proteomes" id="UP001307889">
    <property type="component" value="Chromosome 1"/>
</dbReference>